<gene>
    <name evidence="2" type="ORF">Ocin01_03109</name>
</gene>
<dbReference type="GO" id="GO:0036158">
    <property type="term" value="P:outer dynein arm assembly"/>
    <property type="evidence" value="ECO:0007669"/>
    <property type="project" value="InterPro"/>
</dbReference>
<keyword evidence="3" id="KW-1185">Reference proteome</keyword>
<organism evidence="2 3">
    <name type="scientific">Orchesella cincta</name>
    <name type="common">Springtail</name>
    <name type="synonym">Podura cincta</name>
    <dbReference type="NCBI Taxonomy" id="48709"/>
    <lineage>
        <taxon>Eukaryota</taxon>
        <taxon>Metazoa</taxon>
        <taxon>Ecdysozoa</taxon>
        <taxon>Arthropoda</taxon>
        <taxon>Hexapoda</taxon>
        <taxon>Collembola</taxon>
        <taxon>Entomobryomorpha</taxon>
        <taxon>Entomobryoidea</taxon>
        <taxon>Orchesellidae</taxon>
        <taxon>Orchesellinae</taxon>
        <taxon>Orchesella</taxon>
    </lineage>
</organism>
<evidence type="ECO:0000256" key="1">
    <source>
        <dbReference type="SAM" id="Coils"/>
    </source>
</evidence>
<evidence type="ECO:0000313" key="3">
    <source>
        <dbReference type="Proteomes" id="UP000094527"/>
    </source>
</evidence>
<reference evidence="2 3" key="1">
    <citation type="journal article" date="2016" name="Genome Biol. Evol.">
        <title>Gene Family Evolution Reflects Adaptation to Soil Environmental Stressors in the Genome of the Collembolan Orchesella cincta.</title>
        <authorList>
            <person name="Faddeeva-Vakhrusheva A."/>
            <person name="Derks M.F."/>
            <person name="Anvar S.Y."/>
            <person name="Agamennone V."/>
            <person name="Suring W."/>
            <person name="Smit S."/>
            <person name="van Straalen N.M."/>
            <person name="Roelofs D."/>
        </authorList>
    </citation>
    <scope>NUCLEOTIDE SEQUENCE [LARGE SCALE GENOMIC DNA]</scope>
    <source>
        <tissue evidence="2">Mixed pool</tissue>
    </source>
</reference>
<comment type="caution">
    <text evidence="2">The sequence shown here is derived from an EMBL/GenBank/DDBJ whole genome shotgun (WGS) entry which is preliminary data.</text>
</comment>
<dbReference type="GO" id="GO:0003341">
    <property type="term" value="P:cilium movement"/>
    <property type="evidence" value="ECO:0007669"/>
    <property type="project" value="InterPro"/>
</dbReference>
<dbReference type="EMBL" id="LJIJ01000068">
    <property type="protein sequence ID" value="ODN03569.1"/>
    <property type="molecule type" value="Genomic_DNA"/>
</dbReference>
<dbReference type="PANTHER" id="PTHR46518">
    <property type="entry name" value="COILED-COIL DOMAIN-CONTAINING PROTEIN 151"/>
    <property type="match status" value="1"/>
</dbReference>
<evidence type="ECO:0000313" key="2">
    <source>
        <dbReference type="EMBL" id="ODN03569.1"/>
    </source>
</evidence>
<dbReference type="InterPro" id="IPR033192">
    <property type="entry name" value="ODAD3"/>
</dbReference>
<dbReference type="PANTHER" id="PTHR46518:SF1">
    <property type="entry name" value="OUTER DYNEIN ARM-DOCKING COMPLEX SUBUNIT 3"/>
    <property type="match status" value="1"/>
</dbReference>
<accession>A0A1D2NE94</accession>
<name>A0A1D2NE94_ORCCI</name>
<dbReference type="GO" id="GO:0035253">
    <property type="term" value="C:ciliary rootlet"/>
    <property type="evidence" value="ECO:0007669"/>
    <property type="project" value="TreeGrafter"/>
</dbReference>
<dbReference type="OrthoDB" id="10255247at2759"/>
<dbReference type="GO" id="GO:0097542">
    <property type="term" value="C:ciliary tip"/>
    <property type="evidence" value="ECO:0007669"/>
    <property type="project" value="TreeGrafter"/>
</dbReference>
<keyword evidence="1" id="KW-0175">Coiled coil</keyword>
<proteinExistence type="predicted"/>
<dbReference type="Proteomes" id="UP000094527">
    <property type="component" value="Unassembled WGS sequence"/>
</dbReference>
<dbReference type="STRING" id="48709.A0A1D2NE94"/>
<dbReference type="AlphaFoldDB" id="A0A1D2NE94"/>
<protein>
    <submittedName>
        <fullName evidence="2">Uncharacterized protein</fullName>
    </submittedName>
</protein>
<feature type="coiled-coil region" evidence="1">
    <location>
        <begin position="51"/>
        <end position="103"/>
    </location>
</feature>
<sequence length="1226" mass="142325">MINRGTYILHRLVMSWLHKTQSTYGRLIPKPEVLGKREEISDEAIPIQDQIENLRAKISLKERYNKALRDDLNESNEGASSYIHELTAETKELRQKLMDAIDSEKSAVQNALRTHREFQLAMTNKTPAVAVPWLDDKLFDMAKLLNSLLDKLKDKRKRLEESEQMVITIEKWPRPGTLPWEVEAQANFSRLECLIESQKVKRETAFILHSKYHEIKFHLLAERGKYTSILKNMEMGLRTLKNELSSLETMLDDAIYFRNEAYKNLTLTEKEASENRKRRRIQMSKMKKAVERILEENQHAPAKKPKEMRASVSVPGANLSEVSELLRAKRTEVEEFQGRARRLVETMRVPDLTHIPIRLKTVSKIGMRLKDELDSKEKLRDLYIKQRAQLNLILYYFRYTGITQLEDYNSFHKEYEKSISDAVTRQQDVIRKLDKVGSINLELRLGILAILDHLNMERRKGRAQYPRDDMMTQMKIVIVKLRKLISSNGELLDLFKNKEPERNYSFYVKPLFLPNRLIRVGTPHQSEESDADDDFVDSKVPGRVEIKAKSARFLNQALLKRDIMTKPEIVCAAMYDLFISYLSFQFNSSPFILHTNMAFEPYLMNRKQSCFRAPACYSRYPRLPTYDPNCTTDKYTGYFRDRWKALAQNACSRPCSDKPLCPLVLPCGMEKKDVLSQLTDPKGMLNKAVTNLNDICIPELYDSGLTTHNKTYQYPWSHNNVDDCCKAECPCLDTFPEAPQIDYVCKGNFPCPPMEDCTTYKHFFPPKPTPCPPRRYRPHPYDPCECPLESATSYRLDYEHKDPVQNGPVLAAAIKRGMWSMDQFCQDFKDDTEVKSEFTRKCQKVRQPIINQATLKCGPGRMDGSAETCSQYVLKCGDRPCYPEWIENDIWMPPESPLETCTTYKHFYKPHCFPPPDNKKIKSPDAIPFSSMNNMWYTCCDPEVDQRVPVEMRDQDPWPIVRTCPIKYQNNLQTDPCAPFRDETTYKADYFAKKRCAPNKWFGPSRGYTEPILPFNDTTINRLSYPAYSPDQYKGAKTDSGNPNGILWGPYKCPPGADKCRPRFPPPYGHPLKPYTKQCPCGQFDDRSMYHRDFKFWTPEMVDQVNEEHCRTIDIPKGISLYRASYVEQGGKKAAVMPPPKSTGQRCMNPCAFRDLDPLYRLSYKDFWKAIPRESLEKYRGKPTIKTRVRKGEDCQPPPENITLFQMPPGTTVEETLNYLAQQGRK</sequence>
<dbReference type="GO" id="GO:0036064">
    <property type="term" value="C:ciliary basal body"/>
    <property type="evidence" value="ECO:0007669"/>
    <property type="project" value="TreeGrafter"/>
</dbReference>